<protein>
    <recommendedName>
        <fullName evidence="4">Secreted protein</fullName>
    </recommendedName>
</protein>
<evidence type="ECO:0000256" key="1">
    <source>
        <dbReference type="SAM" id="SignalP"/>
    </source>
</evidence>
<keyword evidence="2" id="KW-0614">Plasmid</keyword>
<reference evidence="2 3" key="1">
    <citation type="submission" date="2022-12" db="EMBL/GenBank/DDBJ databases">
        <title>HUAS 3-15.</title>
        <authorList>
            <person name="Mo P."/>
        </authorList>
    </citation>
    <scope>NUCLEOTIDE SEQUENCE [LARGE SCALE GENOMIC DNA]</scope>
    <source>
        <strain evidence="2 3">HUAS 3-15</strain>
        <plasmid evidence="2 3">punmamed3</plasmid>
    </source>
</reference>
<accession>A0ABY7QH04</accession>
<keyword evidence="1" id="KW-0732">Signal</keyword>
<geneLocation type="plasmid" evidence="2 3">
    <name>punmamed3</name>
</geneLocation>
<evidence type="ECO:0008006" key="4">
    <source>
        <dbReference type="Google" id="ProtNLM"/>
    </source>
</evidence>
<organism evidence="2 3">
    <name type="scientific">Kitasatospora cathayae</name>
    <dbReference type="NCBI Taxonomy" id="3004092"/>
    <lineage>
        <taxon>Bacteria</taxon>
        <taxon>Bacillati</taxon>
        <taxon>Actinomycetota</taxon>
        <taxon>Actinomycetes</taxon>
        <taxon>Kitasatosporales</taxon>
        <taxon>Streptomycetaceae</taxon>
        <taxon>Kitasatospora</taxon>
    </lineage>
</organism>
<feature type="signal peptide" evidence="1">
    <location>
        <begin position="1"/>
        <end position="32"/>
    </location>
</feature>
<evidence type="ECO:0000313" key="2">
    <source>
        <dbReference type="EMBL" id="WBP92099.1"/>
    </source>
</evidence>
<dbReference type="EMBL" id="CP115452">
    <property type="protein sequence ID" value="WBP92099.1"/>
    <property type="molecule type" value="Genomic_DNA"/>
</dbReference>
<name>A0ABY7QH04_9ACTN</name>
<evidence type="ECO:0000313" key="3">
    <source>
        <dbReference type="Proteomes" id="UP001212821"/>
    </source>
</evidence>
<sequence length="130" mass="13819">MKFLSGKLPKTAVTLGLAVAALTAVPATPASASTAATAGCTRALRFYDVQVQVDNCSDGWVWMYTGTRFRGATAYAKTASGQVRELQLGKNQASAVKYGERVTSIHVCGNDTVGWFPPIPFRRCSTEVGL</sequence>
<feature type="chain" id="PRO_5045976176" description="Secreted protein" evidence="1">
    <location>
        <begin position="33"/>
        <end position="130"/>
    </location>
</feature>
<proteinExistence type="predicted"/>
<dbReference type="RefSeq" id="WP_270151806.1">
    <property type="nucleotide sequence ID" value="NZ_CP115452.1"/>
</dbReference>
<dbReference type="Proteomes" id="UP001212821">
    <property type="component" value="Plasmid punmamed3"/>
</dbReference>
<gene>
    <name evidence="2" type="ORF">O1G21_40945</name>
</gene>
<keyword evidence="3" id="KW-1185">Reference proteome</keyword>